<feature type="signal peptide" evidence="2">
    <location>
        <begin position="1"/>
        <end position="18"/>
    </location>
</feature>
<organism evidence="3 4">
    <name type="scientific">Hirsutella minnesotensis 3608</name>
    <dbReference type="NCBI Taxonomy" id="1043627"/>
    <lineage>
        <taxon>Eukaryota</taxon>
        <taxon>Fungi</taxon>
        <taxon>Dikarya</taxon>
        <taxon>Ascomycota</taxon>
        <taxon>Pezizomycotina</taxon>
        <taxon>Sordariomycetes</taxon>
        <taxon>Hypocreomycetidae</taxon>
        <taxon>Hypocreales</taxon>
        <taxon>Ophiocordycipitaceae</taxon>
        <taxon>Hirsutella</taxon>
    </lineage>
</organism>
<feature type="compositionally biased region" description="Low complexity" evidence="1">
    <location>
        <begin position="103"/>
        <end position="118"/>
    </location>
</feature>
<name>A0A0F8A504_9HYPO</name>
<evidence type="ECO:0000313" key="4">
    <source>
        <dbReference type="Proteomes" id="UP000054481"/>
    </source>
</evidence>
<evidence type="ECO:0000256" key="1">
    <source>
        <dbReference type="SAM" id="MobiDB-lite"/>
    </source>
</evidence>
<proteinExistence type="predicted"/>
<keyword evidence="4" id="KW-1185">Reference proteome</keyword>
<dbReference type="AlphaFoldDB" id="A0A0F8A504"/>
<gene>
    <name evidence="3" type="ORF">HIM_06080</name>
</gene>
<dbReference type="OrthoDB" id="4160690at2759"/>
<accession>A0A0F8A504</accession>
<feature type="chain" id="PRO_5002526600" evidence="2">
    <location>
        <begin position="19"/>
        <end position="183"/>
    </location>
</feature>
<keyword evidence="2" id="KW-0732">Signal</keyword>
<feature type="region of interest" description="Disordered" evidence="1">
    <location>
        <begin position="103"/>
        <end position="159"/>
    </location>
</feature>
<protein>
    <submittedName>
        <fullName evidence="3">Uncharacterized protein</fullName>
    </submittedName>
</protein>
<evidence type="ECO:0000313" key="3">
    <source>
        <dbReference type="EMBL" id="KJZ74484.1"/>
    </source>
</evidence>
<dbReference type="EMBL" id="KQ030525">
    <property type="protein sequence ID" value="KJZ74484.1"/>
    <property type="molecule type" value="Genomic_DNA"/>
</dbReference>
<dbReference type="Proteomes" id="UP000054481">
    <property type="component" value="Unassembled WGS sequence"/>
</dbReference>
<reference evidence="3 4" key="1">
    <citation type="journal article" date="2014" name="Genome Biol. Evol.">
        <title>Comparative genomics and transcriptomics analyses reveal divergent lifestyle features of nematode endoparasitic fungus Hirsutella minnesotensis.</title>
        <authorList>
            <person name="Lai Y."/>
            <person name="Liu K."/>
            <person name="Zhang X."/>
            <person name="Zhang X."/>
            <person name="Li K."/>
            <person name="Wang N."/>
            <person name="Shu C."/>
            <person name="Wu Y."/>
            <person name="Wang C."/>
            <person name="Bushley K.E."/>
            <person name="Xiang M."/>
            <person name="Liu X."/>
        </authorList>
    </citation>
    <scope>NUCLEOTIDE SEQUENCE [LARGE SCALE GENOMIC DNA]</scope>
    <source>
        <strain evidence="3 4">3608</strain>
    </source>
</reference>
<sequence length="183" mass="18552">MRFSSITLLASVASTIVASSTLTDDVELQKRQDSDPATQCHVSCGSTIRLARKDGYCKDETWLKGFNACLDCALTYDNIWAGYGNKVRAAATSCGLEASPKPIGGGPSSSAALPSATPVDTSSAAERTSSAPQTSSGSGTNSVAHPTLTQSQSAAPSTNGGVIPASYASTGRNNPGIANAVCC</sequence>
<evidence type="ECO:0000256" key="2">
    <source>
        <dbReference type="SAM" id="SignalP"/>
    </source>
</evidence>
<feature type="compositionally biased region" description="Polar residues" evidence="1">
    <location>
        <begin position="119"/>
        <end position="159"/>
    </location>
</feature>